<gene>
    <name evidence="1" type="ORF">GCM10011591_46620</name>
</gene>
<keyword evidence="2" id="KW-1185">Reference proteome</keyword>
<dbReference type="RefSeq" id="WP_188831222.1">
    <property type="nucleotide sequence ID" value="NZ_BMMW01000007.1"/>
</dbReference>
<reference evidence="1" key="1">
    <citation type="journal article" date="2014" name="Int. J. Syst. Evol. Microbiol.">
        <title>Complete genome sequence of Corynebacterium casei LMG S-19264T (=DSM 44701T), isolated from a smear-ripened cheese.</title>
        <authorList>
            <consortium name="US DOE Joint Genome Institute (JGI-PGF)"/>
            <person name="Walter F."/>
            <person name="Albersmeier A."/>
            <person name="Kalinowski J."/>
            <person name="Ruckert C."/>
        </authorList>
    </citation>
    <scope>NUCLEOTIDE SEQUENCE</scope>
    <source>
        <strain evidence="1">CGMCC 4.7278</strain>
    </source>
</reference>
<comment type="caution">
    <text evidence="1">The sequence shown here is derived from an EMBL/GenBank/DDBJ whole genome shotgun (WGS) entry which is preliminary data.</text>
</comment>
<dbReference type="Proteomes" id="UP000612956">
    <property type="component" value="Unassembled WGS sequence"/>
</dbReference>
<dbReference type="AlphaFoldDB" id="A0A917QV40"/>
<evidence type="ECO:0008006" key="3">
    <source>
        <dbReference type="Google" id="ProtNLM"/>
    </source>
</evidence>
<evidence type="ECO:0000313" key="2">
    <source>
        <dbReference type="Proteomes" id="UP000612956"/>
    </source>
</evidence>
<evidence type="ECO:0000313" key="1">
    <source>
        <dbReference type="EMBL" id="GGK69152.1"/>
    </source>
</evidence>
<protein>
    <recommendedName>
        <fullName evidence="3">Nucleotidyltransferase domain-containing protein</fullName>
    </recommendedName>
</protein>
<reference evidence="1" key="2">
    <citation type="submission" date="2020-09" db="EMBL/GenBank/DDBJ databases">
        <authorList>
            <person name="Sun Q."/>
            <person name="Zhou Y."/>
        </authorList>
    </citation>
    <scope>NUCLEOTIDE SEQUENCE</scope>
    <source>
        <strain evidence="1">CGMCC 4.7278</strain>
    </source>
</reference>
<sequence length="350" mass="39120">MTTTLGTDQTTILATTITRRLADSADLSPAANRIADDLLALGHCVPTNDSLILGGSMARGEPTWIHHNGGRLLISDLDLLYVHSGPEPAMPIAQLRAMAERRFPAVDIMVLPVHQYRVLGTSLGYDFKNLGIDLTGRGLPEHTPVRLDDRDAYEILLYYVQAYYWHQLNEKWLAGRDTTQFHLLVNRLCMKVLRATGMLDGAYAHHDFDAMAPHLSEQMRAELRWRADPTQMPMDPGRIWHYLHDAFRRFDYVFGGPRPDAVRLSRYAVTSSGQIIARHQRVANELAREVAATWASCPSLGDLATVERALWSRVTGWTGTKPSPGPAAYFAAHRAEIHDHLLAMKVQVAA</sequence>
<organism evidence="1 2">
    <name type="scientific">Nocardia camponoti</name>
    <dbReference type="NCBI Taxonomy" id="1616106"/>
    <lineage>
        <taxon>Bacteria</taxon>
        <taxon>Bacillati</taxon>
        <taxon>Actinomycetota</taxon>
        <taxon>Actinomycetes</taxon>
        <taxon>Mycobacteriales</taxon>
        <taxon>Nocardiaceae</taxon>
        <taxon>Nocardia</taxon>
    </lineage>
</organism>
<accession>A0A917QV40</accession>
<dbReference type="CDD" id="cd05403">
    <property type="entry name" value="NT_KNTase_like"/>
    <property type="match status" value="1"/>
</dbReference>
<name>A0A917QV40_9NOCA</name>
<dbReference type="EMBL" id="BMMW01000007">
    <property type="protein sequence ID" value="GGK69152.1"/>
    <property type="molecule type" value="Genomic_DNA"/>
</dbReference>
<proteinExistence type="predicted"/>